<gene>
    <name evidence="3" type="ORF">ACIGXA_10160</name>
</gene>
<accession>A0ABW8C374</accession>
<feature type="domain" description="AB hydrolase-1" evidence="2">
    <location>
        <begin position="42"/>
        <end position="275"/>
    </location>
</feature>
<keyword evidence="4" id="KW-1185">Reference proteome</keyword>
<feature type="compositionally biased region" description="Basic and acidic residues" evidence="1">
    <location>
        <begin position="297"/>
        <end position="307"/>
    </location>
</feature>
<dbReference type="Proteomes" id="UP001614394">
    <property type="component" value="Unassembled WGS sequence"/>
</dbReference>
<dbReference type="SUPFAM" id="SSF53474">
    <property type="entry name" value="alpha/beta-Hydrolases"/>
    <property type="match status" value="1"/>
</dbReference>
<comment type="caution">
    <text evidence="3">The sequence shown here is derived from an EMBL/GenBank/DDBJ whole genome shotgun (WGS) entry which is preliminary data.</text>
</comment>
<evidence type="ECO:0000313" key="3">
    <source>
        <dbReference type="EMBL" id="MFI9100881.1"/>
    </source>
</evidence>
<evidence type="ECO:0000256" key="1">
    <source>
        <dbReference type="SAM" id="MobiDB-lite"/>
    </source>
</evidence>
<dbReference type="Gene3D" id="3.40.50.1820">
    <property type="entry name" value="alpha/beta hydrolase"/>
    <property type="match status" value="1"/>
</dbReference>
<dbReference type="InterPro" id="IPR000073">
    <property type="entry name" value="AB_hydrolase_1"/>
</dbReference>
<reference evidence="3 4" key="1">
    <citation type="submission" date="2024-10" db="EMBL/GenBank/DDBJ databases">
        <title>The Natural Products Discovery Center: Release of the First 8490 Sequenced Strains for Exploring Actinobacteria Biosynthetic Diversity.</title>
        <authorList>
            <person name="Kalkreuter E."/>
            <person name="Kautsar S.A."/>
            <person name="Yang D."/>
            <person name="Bader C.D."/>
            <person name="Teijaro C.N."/>
            <person name="Fluegel L."/>
            <person name="Davis C.M."/>
            <person name="Simpson J.R."/>
            <person name="Lauterbach L."/>
            <person name="Steele A.D."/>
            <person name="Gui C."/>
            <person name="Meng S."/>
            <person name="Li G."/>
            <person name="Viehrig K."/>
            <person name="Ye F."/>
            <person name="Su P."/>
            <person name="Kiefer A.F."/>
            <person name="Nichols A."/>
            <person name="Cepeda A.J."/>
            <person name="Yan W."/>
            <person name="Fan B."/>
            <person name="Jiang Y."/>
            <person name="Adhikari A."/>
            <person name="Zheng C.-J."/>
            <person name="Schuster L."/>
            <person name="Cowan T.M."/>
            <person name="Smanski M.J."/>
            <person name="Chevrette M.G."/>
            <person name="De Carvalho L.P.S."/>
            <person name="Shen B."/>
        </authorList>
    </citation>
    <scope>NUCLEOTIDE SEQUENCE [LARGE SCALE GENOMIC DNA]</scope>
    <source>
        <strain evidence="3 4">NPDC053399</strain>
    </source>
</reference>
<dbReference type="InterPro" id="IPR029058">
    <property type="entry name" value="AB_hydrolase_fold"/>
</dbReference>
<organism evidence="3 4">
    <name type="scientific">Streptomyces fildesensis</name>
    <dbReference type="NCBI Taxonomy" id="375757"/>
    <lineage>
        <taxon>Bacteria</taxon>
        <taxon>Bacillati</taxon>
        <taxon>Actinomycetota</taxon>
        <taxon>Actinomycetes</taxon>
        <taxon>Kitasatosporales</taxon>
        <taxon>Streptomycetaceae</taxon>
        <taxon>Streptomyces</taxon>
    </lineage>
</organism>
<evidence type="ECO:0000259" key="2">
    <source>
        <dbReference type="Pfam" id="PF12697"/>
    </source>
</evidence>
<dbReference type="GO" id="GO:0016787">
    <property type="term" value="F:hydrolase activity"/>
    <property type="evidence" value="ECO:0007669"/>
    <property type="project" value="UniProtKB-KW"/>
</dbReference>
<dbReference type="PANTHER" id="PTHR43689:SF8">
    <property type="entry name" value="ALPHA_BETA-HYDROLASES SUPERFAMILY PROTEIN"/>
    <property type="match status" value="1"/>
</dbReference>
<protein>
    <submittedName>
        <fullName evidence="3">Alpha/beta fold hydrolase</fullName>
    </submittedName>
</protein>
<dbReference type="PANTHER" id="PTHR43689">
    <property type="entry name" value="HYDROLASE"/>
    <property type="match status" value="1"/>
</dbReference>
<keyword evidence="3" id="KW-0378">Hydrolase</keyword>
<dbReference type="Pfam" id="PF12697">
    <property type="entry name" value="Abhydrolase_6"/>
    <property type="match status" value="1"/>
</dbReference>
<dbReference type="RefSeq" id="WP_399646609.1">
    <property type="nucleotide sequence ID" value="NZ_JBITYG010000002.1"/>
</dbReference>
<proteinExistence type="predicted"/>
<feature type="region of interest" description="Disordered" evidence="1">
    <location>
        <begin position="283"/>
        <end position="307"/>
    </location>
</feature>
<name>A0ABW8C374_9ACTN</name>
<evidence type="ECO:0000313" key="4">
    <source>
        <dbReference type="Proteomes" id="UP001614394"/>
    </source>
</evidence>
<dbReference type="EMBL" id="JBITYG010000002">
    <property type="protein sequence ID" value="MFI9100881.1"/>
    <property type="molecule type" value="Genomic_DNA"/>
</dbReference>
<sequence>MSLASTQLVGDGGRVARVGLSGGLPPVLVRRSGSGDPGSERVLLLHGLANSGSVWDAYAEHGRRGGLETWVAELPWRGDSIAEWSARGDVVDFLGDALRAVPGGAGVVVAHSMAANCLLEFLNRALARGTDPFAEFGIRALVLVSPFYRRDAGEFTWETMASSVDGFARIMTEGIRVHSGSRLSAQAQRDLGERVRDRVGAYGWMRFFETYLATPRLRTERFTVPCLVVAGEHDFAAPPEEGRALAADLPRAEFRLLPECGHFLMIEQAERFAAAVGQFVSRTPSAARPPSDAGPRPPREHSPCPRQ</sequence>